<feature type="transmembrane region" description="Helical" evidence="6">
    <location>
        <begin position="127"/>
        <end position="148"/>
    </location>
</feature>
<keyword evidence="3 6" id="KW-0812">Transmembrane</keyword>
<feature type="transmembrane region" description="Helical" evidence="6">
    <location>
        <begin position="178"/>
        <end position="202"/>
    </location>
</feature>
<dbReference type="PANTHER" id="PTHR30294">
    <property type="entry name" value="MEMBRANE COMPONENT OF ABC TRANSPORTER YHHJ-RELATED"/>
    <property type="match status" value="1"/>
</dbReference>
<dbReference type="OrthoDB" id="9794512at2"/>
<organism evidence="7 8">
    <name type="scientific">Blautia pseudococcoides</name>
    <dbReference type="NCBI Taxonomy" id="1796616"/>
    <lineage>
        <taxon>Bacteria</taxon>
        <taxon>Bacillati</taxon>
        <taxon>Bacillota</taxon>
        <taxon>Clostridia</taxon>
        <taxon>Lachnospirales</taxon>
        <taxon>Lachnospiraceae</taxon>
        <taxon>Blautia</taxon>
    </lineage>
</organism>
<keyword evidence="5 6" id="KW-0472">Membrane</keyword>
<evidence type="ECO:0000256" key="6">
    <source>
        <dbReference type="SAM" id="Phobius"/>
    </source>
</evidence>
<evidence type="ECO:0000256" key="3">
    <source>
        <dbReference type="ARBA" id="ARBA00022692"/>
    </source>
</evidence>
<dbReference type="EMBL" id="CP015405">
    <property type="protein sequence ID" value="ANU77800.1"/>
    <property type="molecule type" value="Genomic_DNA"/>
</dbReference>
<feature type="transmembrane region" description="Helical" evidence="6">
    <location>
        <begin position="90"/>
        <end position="115"/>
    </location>
</feature>
<dbReference type="InterPro" id="IPR051449">
    <property type="entry name" value="ABC-2_transporter_component"/>
</dbReference>
<dbReference type="RefSeq" id="WP_065543902.1">
    <property type="nucleotide sequence ID" value="NZ_CP015405.2"/>
</dbReference>
<dbReference type="KEGG" id="byl:A4V09_19925"/>
<gene>
    <name evidence="7" type="ORF">A4V09_19925</name>
</gene>
<proteinExistence type="predicted"/>
<dbReference type="PANTHER" id="PTHR30294:SF29">
    <property type="entry name" value="MULTIDRUG ABC TRANSPORTER PERMEASE YBHS-RELATED"/>
    <property type="match status" value="1"/>
</dbReference>
<evidence type="ECO:0000256" key="4">
    <source>
        <dbReference type="ARBA" id="ARBA00022989"/>
    </source>
</evidence>
<feature type="transmembrane region" description="Helical" evidence="6">
    <location>
        <begin position="253"/>
        <end position="278"/>
    </location>
</feature>
<protein>
    <submittedName>
        <fullName evidence="7">ABC transporter</fullName>
    </submittedName>
</protein>
<dbReference type="GO" id="GO:0005886">
    <property type="term" value="C:plasma membrane"/>
    <property type="evidence" value="ECO:0007669"/>
    <property type="project" value="UniProtKB-SubCell"/>
</dbReference>
<evidence type="ECO:0000313" key="7">
    <source>
        <dbReference type="EMBL" id="ANU77800.1"/>
    </source>
</evidence>
<comment type="subcellular location">
    <subcellularLocation>
        <location evidence="1">Cell membrane</location>
        <topology evidence="1">Multi-pass membrane protein</topology>
    </subcellularLocation>
</comment>
<evidence type="ECO:0000313" key="8">
    <source>
        <dbReference type="Proteomes" id="UP000092574"/>
    </source>
</evidence>
<dbReference type="Proteomes" id="UP000092574">
    <property type="component" value="Chromosome"/>
</dbReference>
<keyword evidence="8" id="KW-1185">Reference proteome</keyword>
<reference evidence="7" key="1">
    <citation type="submission" date="2017-04" db="EMBL/GenBank/DDBJ databases">
        <title>Complete Genome Sequences of Twelve Strains of a Stable Defined Moderately Diverse Mouse Microbiota 2 (sDMDMm2).</title>
        <authorList>
            <person name="Uchimura Y."/>
            <person name="Wyss M."/>
            <person name="Brugiroux S."/>
            <person name="Limenitakis J.P."/>
            <person name="Stecher B."/>
            <person name="McCoy K.D."/>
            <person name="Macpherson A.J."/>
        </authorList>
    </citation>
    <scope>NUCLEOTIDE SEQUENCE</scope>
    <source>
        <strain evidence="7">YL58</strain>
    </source>
</reference>
<dbReference type="Pfam" id="PF12679">
    <property type="entry name" value="ABC2_membrane_2"/>
    <property type="match status" value="1"/>
</dbReference>
<keyword evidence="2" id="KW-1003">Cell membrane</keyword>
<name>A0A1C7IDQ4_9FIRM</name>
<evidence type="ECO:0000256" key="5">
    <source>
        <dbReference type="ARBA" id="ARBA00023136"/>
    </source>
</evidence>
<feature type="transmembrane region" description="Helical" evidence="6">
    <location>
        <begin position="155"/>
        <end position="172"/>
    </location>
</feature>
<evidence type="ECO:0000256" key="1">
    <source>
        <dbReference type="ARBA" id="ARBA00004651"/>
    </source>
</evidence>
<dbReference type="AlphaFoldDB" id="A0A1C7IDQ4"/>
<feature type="transmembrane region" description="Helical" evidence="6">
    <location>
        <begin position="12"/>
        <end position="33"/>
    </location>
</feature>
<dbReference type="GO" id="GO:0140359">
    <property type="term" value="F:ABC-type transporter activity"/>
    <property type="evidence" value="ECO:0007669"/>
    <property type="project" value="InterPro"/>
</dbReference>
<evidence type="ECO:0000256" key="2">
    <source>
        <dbReference type="ARBA" id="ARBA00022475"/>
    </source>
</evidence>
<sequence length="287" mass="31611">MLAIYKKEVKSYLTSMVGYVFMAFILLILGIYFTAYNLNYATPDFGATLSSATFIFLIITPVLTMKILAEEKKNKTDQLLFTSPVAVWKIVLGKYLGMITIYVIPVIIAACYPLIMGKYGTVSYPMAYTAVIGFFFLGCANIAVGLFLSSVTESQVIAAVLTFGVLFCSYVMNGIESFFSQTAVSSMLAFVVIALVIAFIVYQMTRDAVLTGVVGVILVGITLVLYFVKSSLFEGAIQKLLDLFAIANHFDNFVGGILDVTGIVYMLSIICIFVFLTIQSIQKRRWS</sequence>
<feature type="transmembrane region" description="Helical" evidence="6">
    <location>
        <begin position="209"/>
        <end position="228"/>
    </location>
</feature>
<keyword evidence="4 6" id="KW-1133">Transmembrane helix</keyword>
<dbReference type="STRING" id="1796616.A4V09_19925"/>
<feature type="transmembrane region" description="Helical" evidence="6">
    <location>
        <begin position="45"/>
        <end position="69"/>
    </location>
</feature>
<accession>A0A1C7IDQ4</accession>